<reference evidence="2" key="1">
    <citation type="submission" date="2020-03" db="EMBL/GenBank/DDBJ databases">
        <authorList>
            <person name="Weist P."/>
        </authorList>
    </citation>
    <scope>NUCLEOTIDE SEQUENCE</scope>
</reference>
<organism evidence="2 3">
    <name type="scientific">Pleuronectes platessa</name>
    <name type="common">European plaice</name>
    <dbReference type="NCBI Taxonomy" id="8262"/>
    <lineage>
        <taxon>Eukaryota</taxon>
        <taxon>Metazoa</taxon>
        <taxon>Chordata</taxon>
        <taxon>Craniata</taxon>
        <taxon>Vertebrata</taxon>
        <taxon>Euteleostomi</taxon>
        <taxon>Actinopterygii</taxon>
        <taxon>Neopterygii</taxon>
        <taxon>Teleostei</taxon>
        <taxon>Neoteleostei</taxon>
        <taxon>Acanthomorphata</taxon>
        <taxon>Carangaria</taxon>
        <taxon>Pleuronectiformes</taxon>
        <taxon>Pleuronectoidei</taxon>
        <taxon>Pleuronectidae</taxon>
        <taxon>Pleuronectes</taxon>
    </lineage>
</organism>
<dbReference type="Proteomes" id="UP001153269">
    <property type="component" value="Unassembled WGS sequence"/>
</dbReference>
<dbReference type="EMBL" id="CADEAL010004150">
    <property type="protein sequence ID" value="CAB1452974.1"/>
    <property type="molecule type" value="Genomic_DNA"/>
</dbReference>
<protein>
    <submittedName>
        <fullName evidence="2">Uncharacterized protein</fullName>
    </submittedName>
</protein>
<accession>A0A9N7VMD2</accession>
<gene>
    <name evidence="2" type="ORF">PLEPLA_LOCUS40724</name>
</gene>
<evidence type="ECO:0000256" key="1">
    <source>
        <dbReference type="SAM" id="MobiDB-lite"/>
    </source>
</evidence>
<sequence>MEEVNEMIRVRCASSVVARNQATPRTPTRAEGTLQGKMRTTTTNSTIPTSWLLSPSSCTTLCSAVPHLHPPSVSFPNSTPSPHVSIPPSYPYSTCSDTSSANWLMSCSASVRRALLNSEDLRWGTRAQSSSPLLSHFTLSRAETQR</sequence>
<keyword evidence="3" id="KW-1185">Reference proteome</keyword>
<evidence type="ECO:0000313" key="2">
    <source>
        <dbReference type="EMBL" id="CAB1452974.1"/>
    </source>
</evidence>
<proteinExistence type="predicted"/>
<evidence type="ECO:0000313" key="3">
    <source>
        <dbReference type="Proteomes" id="UP001153269"/>
    </source>
</evidence>
<dbReference type="AlphaFoldDB" id="A0A9N7VMD2"/>
<name>A0A9N7VMD2_PLEPL</name>
<comment type="caution">
    <text evidence="2">The sequence shown here is derived from an EMBL/GenBank/DDBJ whole genome shotgun (WGS) entry which is preliminary data.</text>
</comment>
<feature type="region of interest" description="Disordered" evidence="1">
    <location>
        <begin position="19"/>
        <end position="46"/>
    </location>
</feature>